<dbReference type="EMBL" id="LJOW01000002">
    <property type="protein sequence ID" value="OBQ45585.1"/>
    <property type="molecule type" value="Genomic_DNA"/>
</dbReference>
<gene>
    <name evidence="2" type="ORF">AN484_01035</name>
</gene>
<protein>
    <recommendedName>
        <fullName evidence="1">DUF2061 domain-containing protein</fullName>
    </recommendedName>
</protein>
<proteinExistence type="predicted"/>
<feature type="domain" description="DUF2061" evidence="1">
    <location>
        <begin position="10"/>
        <end position="60"/>
    </location>
</feature>
<dbReference type="AlphaFoldDB" id="A0A1B7X857"/>
<sequence length="67" mass="7769">MTVTKARSFAKALSYRIWGTLSSFVVAYIITRSASLSGAIAFWETVVKIFIYYAHERGWNYIQWGRK</sequence>
<evidence type="ECO:0000313" key="2">
    <source>
        <dbReference type="EMBL" id="OBQ45585.1"/>
    </source>
</evidence>
<organism evidence="2 3">
    <name type="scientific">Aphanizomenon flos-aquae WA102</name>
    <dbReference type="NCBI Taxonomy" id="1710896"/>
    <lineage>
        <taxon>Bacteria</taxon>
        <taxon>Bacillati</taxon>
        <taxon>Cyanobacteriota</taxon>
        <taxon>Cyanophyceae</taxon>
        <taxon>Nostocales</taxon>
        <taxon>Aphanizomenonaceae</taxon>
        <taxon>Aphanizomenon</taxon>
    </lineage>
</organism>
<evidence type="ECO:0000259" key="1">
    <source>
        <dbReference type="Pfam" id="PF09834"/>
    </source>
</evidence>
<dbReference type="InterPro" id="IPR018638">
    <property type="entry name" value="DUF2061_membrane"/>
</dbReference>
<accession>A0A1B7X857</accession>
<comment type="caution">
    <text evidence="2">The sequence shown here is derived from an EMBL/GenBank/DDBJ whole genome shotgun (WGS) entry which is preliminary data.</text>
</comment>
<name>A0A1B7X857_APHFL</name>
<dbReference type="Pfam" id="PF09834">
    <property type="entry name" value="DUF2061"/>
    <property type="match status" value="1"/>
</dbReference>
<reference evidence="2 3" key="1">
    <citation type="submission" date="2015-09" db="EMBL/GenBank/DDBJ databases">
        <title>Aphanizomenon flos-aquae WA102.</title>
        <authorList>
            <person name="Driscoll C."/>
        </authorList>
    </citation>
    <scope>NUCLEOTIDE SEQUENCE [LARGE SCALE GENOMIC DNA]</scope>
    <source>
        <strain evidence="2">WA102</strain>
    </source>
</reference>
<dbReference type="Proteomes" id="UP000092093">
    <property type="component" value="Unassembled WGS sequence"/>
</dbReference>
<evidence type="ECO:0000313" key="3">
    <source>
        <dbReference type="Proteomes" id="UP000092093"/>
    </source>
</evidence>